<dbReference type="EMBL" id="MASU01000009">
    <property type="protein sequence ID" value="PXY28637.1"/>
    <property type="molecule type" value="Genomic_DNA"/>
</dbReference>
<dbReference type="Pfam" id="PF01042">
    <property type="entry name" value="Ribonuc_L-PSP"/>
    <property type="match status" value="1"/>
</dbReference>
<accession>A0A318LNN7</accession>
<reference evidence="2 3" key="1">
    <citation type="submission" date="2016-07" db="EMBL/GenBank/DDBJ databases">
        <title>Draft genome sequence of Prauserella sp. YIM 121212, isolated from alkaline soil.</title>
        <authorList>
            <person name="Ruckert C."/>
            <person name="Albersmeier A."/>
            <person name="Jiang C.-L."/>
            <person name="Jiang Y."/>
            <person name="Kalinowski J."/>
            <person name="Schneider O."/>
            <person name="Winkler A."/>
            <person name="Zotchev S.B."/>
        </authorList>
    </citation>
    <scope>NUCLEOTIDE SEQUENCE [LARGE SCALE GENOMIC DNA]</scope>
    <source>
        <strain evidence="2 3">YIM 121212</strain>
    </source>
</reference>
<dbReference type="Proteomes" id="UP000247892">
    <property type="component" value="Unassembled WGS sequence"/>
</dbReference>
<dbReference type="CDD" id="cd00448">
    <property type="entry name" value="YjgF_YER057c_UK114_family"/>
    <property type="match status" value="1"/>
</dbReference>
<dbReference type="SUPFAM" id="SSF55298">
    <property type="entry name" value="YjgF-like"/>
    <property type="match status" value="1"/>
</dbReference>
<feature type="compositionally biased region" description="Polar residues" evidence="1">
    <location>
        <begin position="1"/>
        <end position="20"/>
    </location>
</feature>
<dbReference type="PANTHER" id="PTHR11803:SF44">
    <property type="entry name" value="RUTC FAMILY PROTEIN YJGH"/>
    <property type="match status" value="1"/>
</dbReference>
<comment type="caution">
    <text evidence="2">The sequence shown here is derived from an EMBL/GenBank/DDBJ whole genome shotgun (WGS) entry which is preliminary data.</text>
</comment>
<dbReference type="InterPro" id="IPR006175">
    <property type="entry name" value="YjgF/YER057c/UK114"/>
</dbReference>
<keyword evidence="3" id="KW-1185">Reference proteome</keyword>
<proteinExistence type="predicted"/>
<sequence length="127" mass="13596">MTRPAGSTENGARDGNTSKFSPCRKAGGFVFVSGQASVENGAIVPGTFEEEMRRSIENVRRILEGEGLTLADVVKVGAYVEDPADVPEFNRLYLEYFHPPLPARTTIANCLGGTVKFEIDVVAFGGG</sequence>
<dbReference type="GO" id="GO:0019239">
    <property type="term" value="F:deaminase activity"/>
    <property type="evidence" value="ECO:0007669"/>
    <property type="project" value="TreeGrafter"/>
</dbReference>
<dbReference type="OrthoDB" id="3212792at2"/>
<dbReference type="AlphaFoldDB" id="A0A318LNN7"/>
<feature type="region of interest" description="Disordered" evidence="1">
    <location>
        <begin position="1"/>
        <end position="23"/>
    </location>
</feature>
<dbReference type="PANTHER" id="PTHR11803">
    <property type="entry name" value="2-IMINOBUTANOATE/2-IMINOPROPANOATE DEAMINASE RIDA"/>
    <property type="match status" value="1"/>
</dbReference>
<organism evidence="2 3">
    <name type="scientific">Prauserella flavalba</name>
    <dbReference type="NCBI Taxonomy" id="1477506"/>
    <lineage>
        <taxon>Bacteria</taxon>
        <taxon>Bacillati</taxon>
        <taxon>Actinomycetota</taxon>
        <taxon>Actinomycetes</taxon>
        <taxon>Pseudonocardiales</taxon>
        <taxon>Pseudonocardiaceae</taxon>
        <taxon>Prauserella</taxon>
    </lineage>
</organism>
<dbReference type="RefSeq" id="WP_110339984.1">
    <property type="nucleotide sequence ID" value="NZ_JBHVKT010000005.1"/>
</dbReference>
<evidence type="ECO:0000256" key="1">
    <source>
        <dbReference type="SAM" id="MobiDB-lite"/>
    </source>
</evidence>
<dbReference type="GO" id="GO:0005829">
    <property type="term" value="C:cytosol"/>
    <property type="evidence" value="ECO:0007669"/>
    <property type="project" value="TreeGrafter"/>
</dbReference>
<dbReference type="InterPro" id="IPR035959">
    <property type="entry name" value="RutC-like_sf"/>
</dbReference>
<evidence type="ECO:0000313" key="2">
    <source>
        <dbReference type="EMBL" id="PXY28637.1"/>
    </source>
</evidence>
<gene>
    <name evidence="2" type="ORF">BA062_22520</name>
</gene>
<protein>
    <submittedName>
        <fullName evidence="2">Reactive intermediate/imine deaminase</fullName>
    </submittedName>
</protein>
<evidence type="ECO:0000313" key="3">
    <source>
        <dbReference type="Proteomes" id="UP000247892"/>
    </source>
</evidence>
<name>A0A318LNN7_9PSEU</name>
<dbReference type="Gene3D" id="3.30.1330.40">
    <property type="entry name" value="RutC-like"/>
    <property type="match status" value="1"/>
</dbReference>